<name>A0A2B8BJF1_9PROT</name>
<dbReference type="GO" id="GO:0003824">
    <property type="term" value="F:catalytic activity"/>
    <property type="evidence" value="ECO:0007669"/>
    <property type="project" value="UniProtKB-ARBA"/>
</dbReference>
<dbReference type="RefSeq" id="WP_098734922.1">
    <property type="nucleotide sequence ID" value="NZ_PDKW01000037.1"/>
</dbReference>
<sequence length="254" mass="28041">MLRMDRLSTTLVRLTMDRPPANALSFDLIQALADDLARFGAEADAPAVILTGAGERFFSAGGDIREIAARADAAVPRMRAFHRLLVALEGYRCPLLCAVNGYAVGGALELVLFADHVVASEGARFGFPEINHGLLPAAKGMRQAMDRLGRRAAERLLYSGDLVSAQEAKAMGLVDEVVGFRELQDRTRAAAETLRRKDRHLFSAIKRTFADAPRMTDEELEARTLDDMQDYLNRGETAAARDRFLQRKTRKQHG</sequence>
<reference evidence="2" key="1">
    <citation type="submission" date="2017-10" db="EMBL/GenBank/DDBJ databases">
        <authorList>
            <person name="Kravchenko I.K."/>
            <person name="Grouzdev D.S."/>
        </authorList>
    </citation>
    <scope>NUCLEOTIDE SEQUENCE [LARGE SCALE GENOMIC DNA]</scope>
    <source>
        <strain evidence="2">B2</strain>
    </source>
</reference>
<dbReference type="AlphaFoldDB" id="A0A2B8BJF1"/>
<dbReference type="InterPro" id="IPR001753">
    <property type="entry name" value="Enoyl-CoA_hydra/iso"/>
</dbReference>
<protein>
    <submittedName>
        <fullName evidence="1">Enoyl-CoA hydratase</fullName>
    </submittedName>
</protein>
<dbReference type="PANTHER" id="PTHR11941">
    <property type="entry name" value="ENOYL-COA HYDRATASE-RELATED"/>
    <property type="match status" value="1"/>
</dbReference>
<dbReference type="SUPFAM" id="SSF52096">
    <property type="entry name" value="ClpP/crotonase"/>
    <property type="match status" value="1"/>
</dbReference>
<dbReference type="OrthoDB" id="9807606at2"/>
<dbReference type="GO" id="GO:0006635">
    <property type="term" value="P:fatty acid beta-oxidation"/>
    <property type="evidence" value="ECO:0007669"/>
    <property type="project" value="TreeGrafter"/>
</dbReference>
<proteinExistence type="predicted"/>
<dbReference type="Pfam" id="PF00378">
    <property type="entry name" value="ECH_1"/>
    <property type="match status" value="1"/>
</dbReference>
<evidence type="ECO:0000313" key="2">
    <source>
        <dbReference type="Proteomes" id="UP000225379"/>
    </source>
</evidence>
<dbReference type="PANTHER" id="PTHR11941:SF54">
    <property type="entry name" value="ENOYL-COA HYDRATASE, MITOCHONDRIAL"/>
    <property type="match status" value="1"/>
</dbReference>
<dbReference type="EMBL" id="PDKW01000037">
    <property type="protein sequence ID" value="PGH58926.1"/>
    <property type="molecule type" value="Genomic_DNA"/>
</dbReference>
<dbReference type="Gene3D" id="3.90.226.10">
    <property type="entry name" value="2-enoyl-CoA Hydratase, Chain A, domain 1"/>
    <property type="match status" value="1"/>
</dbReference>
<dbReference type="Proteomes" id="UP000225379">
    <property type="component" value="Unassembled WGS sequence"/>
</dbReference>
<dbReference type="InterPro" id="IPR029045">
    <property type="entry name" value="ClpP/crotonase-like_dom_sf"/>
</dbReference>
<evidence type="ECO:0000313" key="1">
    <source>
        <dbReference type="EMBL" id="PGH58926.1"/>
    </source>
</evidence>
<dbReference type="CDD" id="cd06558">
    <property type="entry name" value="crotonase-like"/>
    <property type="match status" value="1"/>
</dbReference>
<organism evidence="1 2">
    <name type="scientific">Azospirillum palustre</name>
    <dbReference type="NCBI Taxonomy" id="2044885"/>
    <lineage>
        <taxon>Bacteria</taxon>
        <taxon>Pseudomonadati</taxon>
        <taxon>Pseudomonadota</taxon>
        <taxon>Alphaproteobacteria</taxon>
        <taxon>Rhodospirillales</taxon>
        <taxon>Azospirillaceae</taxon>
        <taxon>Azospirillum</taxon>
    </lineage>
</organism>
<accession>A0A2B8BJF1</accession>
<keyword evidence="2" id="KW-1185">Reference proteome</keyword>
<gene>
    <name evidence="1" type="ORF">CRT60_02720</name>
</gene>
<comment type="caution">
    <text evidence="1">The sequence shown here is derived from an EMBL/GenBank/DDBJ whole genome shotgun (WGS) entry which is preliminary data.</text>
</comment>